<sequence>MGVVRTDLGWTLGKTGPGAACIQPQTPSSPRERSGTAG</sequence>
<reference evidence="2 3" key="1">
    <citation type="journal article" date="2010" name="Nature">
        <title>The Ectocarpus genome and the independent evolution of multicellularity in brown algae.</title>
        <authorList>
            <person name="Cock J.M."/>
            <person name="Sterck L."/>
            <person name="Rouze P."/>
            <person name="Scornet D."/>
            <person name="Allen A.E."/>
            <person name="Amoutzias G."/>
            <person name="Anthouard V."/>
            <person name="Artiguenave F."/>
            <person name="Aury J.M."/>
            <person name="Badger J.H."/>
            <person name="Beszteri B."/>
            <person name="Billiau K."/>
            <person name="Bonnet E."/>
            <person name="Bothwell J.H."/>
            <person name="Bowler C."/>
            <person name="Boyen C."/>
            <person name="Brownlee C."/>
            <person name="Carrano C.J."/>
            <person name="Charrier B."/>
            <person name="Cho G.Y."/>
            <person name="Coelho S.M."/>
            <person name="Collen J."/>
            <person name="Corre E."/>
            <person name="Da Silva C."/>
            <person name="Delage L."/>
            <person name="Delaroque N."/>
            <person name="Dittami S.M."/>
            <person name="Doulbeau S."/>
            <person name="Elias M."/>
            <person name="Farnham G."/>
            <person name="Gachon C.M."/>
            <person name="Gschloessl B."/>
            <person name="Heesch S."/>
            <person name="Jabbari K."/>
            <person name="Jubin C."/>
            <person name="Kawai H."/>
            <person name="Kimura K."/>
            <person name="Kloareg B."/>
            <person name="Kupper F.C."/>
            <person name="Lang D."/>
            <person name="Le Bail A."/>
            <person name="Leblanc C."/>
            <person name="Lerouge P."/>
            <person name="Lohr M."/>
            <person name="Lopez P.J."/>
            <person name="Martens C."/>
            <person name="Maumus F."/>
            <person name="Michel G."/>
            <person name="Miranda-Saavedra D."/>
            <person name="Morales J."/>
            <person name="Moreau H."/>
            <person name="Motomura T."/>
            <person name="Nagasato C."/>
            <person name="Napoli C.A."/>
            <person name="Nelson D.R."/>
            <person name="Nyvall-Collen P."/>
            <person name="Peters A.F."/>
            <person name="Pommier C."/>
            <person name="Potin P."/>
            <person name="Poulain J."/>
            <person name="Quesneville H."/>
            <person name="Read B."/>
            <person name="Rensing S.A."/>
            <person name="Ritter A."/>
            <person name="Rousvoal S."/>
            <person name="Samanta M."/>
            <person name="Samson G."/>
            <person name="Schroeder D.C."/>
            <person name="Segurens B."/>
            <person name="Strittmatter M."/>
            <person name="Tonon T."/>
            <person name="Tregear J.W."/>
            <person name="Valentin K."/>
            <person name="von Dassow P."/>
            <person name="Yamagishi T."/>
            <person name="Van de Peer Y."/>
            <person name="Wincker P."/>
        </authorList>
    </citation>
    <scope>NUCLEOTIDE SEQUENCE [LARGE SCALE GENOMIC DNA]</scope>
    <source>
        <strain evidence="3">Ec32 / CCAP1310/4</strain>
    </source>
</reference>
<dbReference type="InParanoid" id="D8LPW1"/>
<proteinExistence type="predicted"/>
<feature type="region of interest" description="Disordered" evidence="1">
    <location>
        <begin position="1"/>
        <end position="38"/>
    </location>
</feature>
<evidence type="ECO:0000313" key="2">
    <source>
        <dbReference type="EMBL" id="CBN74853.1"/>
    </source>
</evidence>
<evidence type="ECO:0000256" key="1">
    <source>
        <dbReference type="SAM" id="MobiDB-lite"/>
    </source>
</evidence>
<dbReference type="AlphaFoldDB" id="D8LPW1"/>
<gene>
    <name evidence="2" type="ORF">Esi_0056_0005</name>
</gene>
<protein>
    <submittedName>
        <fullName evidence="2">Uncharacterized protein</fullName>
    </submittedName>
</protein>
<dbReference type="Proteomes" id="UP000002630">
    <property type="component" value="Linkage Group LG10"/>
</dbReference>
<name>D8LPW1_ECTSI</name>
<dbReference type="EMBL" id="FN649735">
    <property type="protein sequence ID" value="CBN74853.1"/>
    <property type="molecule type" value="Genomic_DNA"/>
</dbReference>
<dbReference type="EMBL" id="FN648774">
    <property type="protein sequence ID" value="CBN74853.1"/>
    <property type="molecule type" value="Genomic_DNA"/>
</dbReference>
<organism evidence="2 3">
    <name type="scientific">Ectocarpus siliculosus</name>
    <name type="common">Brown alga</name>
    <name type="synonym">Conferva siliculosa</name>
    <dbReference type="NCBI Taxonomy" id="2880"/>
    <lineage>
        <taxon>Eukaryota</taxon>
        <taxon>Sar</taxon>
        <taxon>Stramenopiles</taxon>
        <taxon>Ochrophyta</taxon>
        <taxon>PX clade</taxon>
        <taxon>Phaeophyceae</taxon>
        <taxon>Ectocarpales</taxon>
        <taxon>Ectocarpaceae</taxon>
        <taxon>Ectocarpus</taxon>
    </lineage>
</organism>
<accession>D8LPW1</accession>
<evidence type="ECO:0000313" key="3">
    <source>
        <dbReference type="Proteomes" id="UP000002630"/>
    </source>
</evidence>
<keyword evidence="3" id="KW-1185">Reference proteome</keyword>